<dbReference type="Pfam" id="PF12648">
    <property type="entry name" value="TcpE"/>
    <property type="match status" value="1"/>
</dbReference>
<keyword evidence="1" id="KW-1133">Transmembrane helix</keyword>
<accession>A0A1E5GVX0</accession>
<gene>
    <name evidence="2" type="ORF">BCR25_04095</name>
</gene>
<keyword evidence="1" id="KW-0472">Membrane</keyword>
<comment type="caution">
    <text evidence="2">The sequence shown here is derived from an EMBL/GenBank/DDBJ whole genome shotgun (WGS) entry which is preliminary data.</text>
</comment>
<organism evidence="2 3">
    <name type="scientific">Enterococcus termitis</name>
    <dbReference type="NCBI Taxonomy" id="332950"/>
    <lineage>
        <taxon>Bacteria</taxon>
        <taxon>Bacillati</taxon>
        <taxon>Bacillota</taxon>
        <taxon>Bacilli</taxon>
        <taxon>Lactobacillales</taxon>
        <taxon>Enterococcaceae</taxon>
        <taxon>Enterococcus</taxon>
    </lineage>
</organism>
<name>A0A1E5GVX0_9ENTE</name>
<evidence type="ECO:0000313" key="3">
    <source>
        <dbReference type="Proteomes" id="UP000095094"/>
    </source>
</evidence>
<dbReference type="EMBL" id="MIJY01000012">
    <property type="protein sequence ID" value="OEG16785.1"/>
    <property type="molecule type" value="Genomic_DNA"/>
</dbReference>
<reference evidence="3" key="1">
    <citation type="submission" date="2016-09" db="EMBL/GenBank/DDBJ databases">
        <authorList>
            <person name="Gulvik C.A."/>
        </authorList>
    </citation>
    <scope>NUCLEOTIDE SEQUENCE [LARGE SCALE GENOMIC DNA]</scope>
    <source>
        <strain evidence="3">LMG 8895</strain>
    </source>
</reference>
<keyword evidence="3" id="KW-1185">Reference proteome</keyword>
<dbReference type="OrthoDB" id="2179344at2"/>
<dbReference type="InterPro" id="IPR025608">
    <property type="entry name" value="TcpE"/>
</dbReference>
<protein>
    <recommendedName>
        <fullName evidence="4">Conjugal transfer protein</fullName>
    </recommendedName>
</protein>
<dbReference type="PATRIC" id="fig|332950.4.peg.1610"/>
<dbReference type="AlphaFoldDB" id="A0A1E5GVX0"/>
<keyword evidence="1" id="KW-0812">Transmembrane</keyword>
<sequence length="129" mass="15563">MKYYDYSRGLKAPYQIQVIRSPKGKLLWAFSQPMGLAYFIVYLVFFILFLLMGQVFMFPVIFEFNVNLIILFFVPHKLARWYTETEIDGKKGLVYVMDVCSYIKEFAIDNRSIYRFERVKEIKEFSFKR</sequence>
<dbReference type="RefSeq" id="WP_069663182.1">
    <property type="nucleotide sequence ID" value="NZ_JBHUJJ010000001.1"/>
</dbReference>
<proteinExistence type="predicted"/>
<evidence type="ECO:0000256" key="1">
    <source>
        <dbReference type="SAM" id="Phobius"/>
    </source>
</evidence>
<feature type="transmembrane region" description="Helical" evidence="1">
    <location>
        <begin position="56"/>
        <end position="74"/>
    </location>
</feature>
<dbReference type="Proteomes" id="UP000095094">
    <property type="component" value="Unassembled WGS sequence"/>
</dbReference>
<feature type="transmembrane region" description="Helical" evidence="1">
    <location>
        <begin position="26"/>
        <end position="50"/>
    </location>
</feature>
<evidence type="ECO:0008006" key="4">
    <source>
        <dbReference type="Google" id="ProtNLM"/>
    </source>
</evidence>
<evidence type="ECO:0000313" key="2">
    <source>
        <dbReference type="EMBL" id="OEG16785.1"/>
    </source>
</evidence>